<dbReference type="AlphaFoldDB" id="A0A0W7TRR1"/>
<sequence>MNHQQKSERDELRARFTVWLETTVYRARLKYLEREKPKVDTVSIEELPESALSVLEQTSHCGISGSAFDFEEERLAEAFAKLPIKRQEILTMLFVEERKPEEIARLLNCSPQHVYDQRYQALKKLRIALTKDGDKF</sequence>
<evidence type="ECO:0000313" key="3">
    <source>
        <dbReference type="Proteomes" id="UP000053433"/>
    </source>
</evidence>
<dbReference type="GO" id="GO:0006352">
    <property type="term" value="P:DNA-templated transcription initiation"/>
    <property type="evidence" value="ECO:0007669"/>
    <property type="project" value="InterPro"/>
</dbReference>
<dbReference type="Gene3D" id="1.10.10.10">
    <property type="entry name" value="Winged helix-like DNA-binding domain superfamily/Winged helix DNA-binding domain"/>
    <property type="match status" value="1"/>
</dbReference>
<dbReference type="InterPro" id="IPR036388">
    <property type="entry name" value="WH-like_DNA-bd_sf"/>
</dbReference>
<reference evidence="2 3" key="1">
    <citation type="submission" date="2015-10" db="EMBL/GenBank/DDBJ databases">
        <title>A novel member of the family Ruminococcaceae isolated from human faeces.</title>
        <authorList>
            <person name="Shkoporov A.N."/>
            <person name="Chaplin A.V."/>
            <person name="Motuzova O.V."/>
            <person name="Kafarskaia L.I."/>
            <person name="Efimov B.A."/>
        </authorList>
    </citation>
    <scope>NUCLEOTIDE SEQUENCE [LARGE SCALE GENOMIC DNA]</scope>
    <source>
        <strain evidence="2 3">668</strain>
    </source>
</reference>
<evidence type="ECO:0000259" key="1">
    <source>
        <dbReference type="Pfam" id="PF08281"/>
    </source>
</evidence>
<name>A0A0W7TRR1_9FIRM</name>
<dbReference type="SUPFAM" id="SSF88659">
    <property type="entry name" value="Sigma3 and sigma4 domains of RNA polymerase sigma factors"/>
    <property type="match status" value="1"/>
</dbReference>
<evidence type="ECO:0000313" key="2">
    <source>
        <dbReference type="EMBL" id="KUE76537.1"/>
    </source>
</evidence>
<organism evidence="2 3">
    <name type="scientific">Ruthenibacterium lactatiformans</name>
    <dbReference type="NCBI Taxonomy" id="1550024"/>
    <lineage>
        <taxon>Bacteria</taxon>
        <taxon>Bacillati</taxon>
        <taxon>Bacillota</taxon>
        <taxon>Clostridia</taxon>
        <taxon>Eubacteriales</taxon>
        <taxon>Oscillospiraceae</taxon>
        <taxon>Ruthenibacterium</taxon>
    </lineage>
</organism>
<feature type="domain" description="RNA polymerase sigma factor 70 region 4 type 2" evidence="1">
    <location>
        <begin position="73"/>
        <end position="125"/>
    </location>
</feature>
<dbReference type="InterPro" id="IPR013249">
    <property type="entry name" value="RNA_pol_sigma70_r4_t2"/>
</dbReference>
<dbReference type="EMBL" id="LMUA01000008">
    <property type="protein sequence ID" value="KUE76537.1"/>
    <property type="molecule type" value="Genomic_DNA"/>
</dbReference>
<dbReference type="GO" id="GO:0003677">
    <property type="term" value="F:DNA binding"/>
    <property type="evidence" value="ECO:0007669"/>
    <property type="project" value="InterPro"/>
</dbReference>
<dbReference type="InterPro" id="IPR014284">
    <property type="entry name" value="RNA_pol_sigma-70_dom"/>
</dbReference>
<dbReference type="NCBIfam" id="TIGR02937">
    <property type="entry name" value="sigma70-ECF"/>
    <property type="match status" value="1"/>
</dbReference>
<comment type="caution">
    <text evidence="2">The sequence shown here is derived from an EMBL/GenBank/DDBJ whole genome shotgun (WGS) entry which is preliminary data.</text>
</comment>
<proteinExistence type="predicted"/>
<dbReference type="GO" id="GO:0016987">
    <property type="term" value="F:sigma factor activity"/>
    <property type="evidence" value="ECO:0007669"/>
    <property type="project" value="InterPro"/>
</dbReference>
<dbReference type="Pfam" id="PF08281">
    <property type="entry name" value="Sigma70_r4_2"/>
    <property type="match status" value="1"/>
</dbReference>
<gene>
    <name evidence="2" type="ORF">ASJ35_07295</name>
</gene>
<dbReference type="Proteomes" id="UP000053433">
    <property type="component" value="Unassembled WGS sequence"/>
</dbReference>
<protein>
    <recommendedName>
        <fullName evidence="1">RNA polymerase sigma factor 70 region 4 type 2 domain-containing protein</fullName>
    </recommendedName>
</protein>
<dbReference type="RefSeq" id="WP_016295839.1">
    <property type="nucleotide sequence ID" value="NZ_DBGEBT010000048.1"/>
</dbReference>
<accession>A0A0W7TRR1</accession>
<dbReference type="InterPro" id="IPR013324">
    <property type="entry name" value="RNA_pol_sigma_r3/r4-like"/>
</dbReference>